<organism evidence="7 8">
    <name type="scientific">Wickerhamiella sorbophila</name>
    <dbReference type="NCBI Taxonomy" id="45607"/>
    <lineage>
        <taxon>Eukaryota</taxon>
        <taxon>Fungi</taxon>
        <taxon>Dikarya</taxon>
        <taxon>Ascomycota</taxon>
        <taxon>Saccharomycotina</taxon>
        <taxon>Dipodascomycetes</taxon>
        <taxon>Dipodascales</taxon>
        <taxon>Trichomonascaceae</taxon>
        <taxon>Wickerhamiella</taxon>
    </lineage>
</organism>
<dbReference type="InterPro" id="IPR003874">
    <property type="entry name" value="CDC45"/>
</dbReference>
<dbReference type="RefSeq" id="XP_024663013.1">
    <property type="nucleotide sequence ID" value="XM_024807245.1"/>
</dbReference>
<dbReference type="GO" id="GO:0031261">
    <property type="term" value="C:DNA replication preinitiation complex"/>
    <property type="evidence" value="ECO:0007669"/>
    <property type="project" value="TreeGrafter"/>
</dbReference>
<evidence type="ECO:0000256" key="1">
    <source>
        <dbReference type="ARBA" id="ARBA00004123"/>
    </source>
</evidence>
<evidence type="ECO:0000313" key="8">
    <source>
        <dbReference type="Proteomes" id="UP000238350"/>
    </source>
</evidence>
<keyword evidence="7" id="KW-0132">Cell division</keyword>
<keyword evidence="8" id="KW-1185">Reference proteome</keyword>
<sequence length="645" mass="73049">MYVTVDQYREAWNRIKHESLSHSTCRIVVFVSCLDVDALCAAKIFVSIFQKDLIPHKIIPVIGYRSFKTAFSQLDSDITNVICIGFGANVDVEEYLGITEEESQVKVHIFDNHRPWNLNNLYAKNSIVCYDDGSFEDMEKYREAYFFLAEGHEDSSSSESEDDQLSPVDRNKFIDDDEDADDDNDEGGASIPNDESQAQVIEDTFAPPAGPTETQIDTEQAEGERTFTIADAPRKRTKTLRKNYLDLIEEYYTQGSYLNTSDALLIYTLLTTIGETSLRNLWLTIVGVVSLDNQYPEIFNALYPLLRDEIRRLRGDQEVKTAAGRGQNDISLNIETDYSLFLLRQWSLYESMIHSPYVSARLYLWTENGRKKLHKMLAQMGISLQEAKEQWNHMNPTLKRKLKVKLEKVSGMYGIEAIIHDGVVRRFGYKGSMSAADCSEAVAALLESGANLHSNGKTISDSGSRQFWIESFWAAWDSVENYDKLDRGIAKAKLQQQAVVSAGTAIFEKGQLKDLQTFRLAVVREGPDVVLFCNPLALTRLGVWLSEGCAHVHEQLRPLVVATFDESTQLYLVLGMSPRKAREDTAIDTTYNVFGQIFQQVATEIKARVRIDAFESAVIEVAKEDLSRFLETLALKMRTEKHGWA</sequence>
<dbReference type="PANTHER" id="PTHR10507">
    <property type="entry name" value="CDC45-RELATED PROTEIN"/>
    <property type="match status" value="1"/>
</dbReference>
<dbReference type="GO" id="GO:0003688">
    <property type="term" value="F:DNA replication origin binding"/>
    <property type="evidence" value="ECO:0007669"/>
    <property type="project" value="TreeGrafter"/>
</dbReference>
<reference evidence="7 8" key="1">
    <citation type="submission" date="2017-04" db="EMBL/GenBank/DDBJ databases">
        <title>Genome sequencing of [Candida] sorbophila.</title>
        <authorList>
            <person name="Ahn J.O."/>
        </authorList>
    </citation>
    <scope>NUCLEOTIDE SEQUENCE [LARGE SCALE GENOMIC DNA]</scope>
    <source>
        <strain evidence="7 8">DS02</strain>
    </source>
</reference>
<dbReference type="GO" id="GO:0003682">
    <property type="term" value="F:chromatin binding"/>
    <property type="evidence" value="ECO:0007669"/>
    <property type="project" value="TreeGrafter"/>
</dbReference>
<feature type="compositionally biased region" description="Acidic residues" evidence="6">
    <location>
        <begin position="175"/>
        <end position="186"/>
    </location>
</feature>
<dbReference type="GO" id="GO:1902977">
    <property type="term" value="P:mitotic DNA replication preinitiation complex assembly"/>
    <property type="evidence" value="ECO:0007669"/>
    <property type="project" value="TreeGrafter"/>
</dbReference>
<evidence type="ECO:0000313" key="7">
    <source>
        <dbReference type="EMBL" id="PRT53067.1"/>
    </source>
</evidence>
<dbReference type="PANTHER" id="PTHR10507:SF0">
    <property type="entry name" value="CELL DIVISION CONTROL PROTEIN 45 HOMOLOG"/>
    <property type="match status" value="1"/>
</dbReference>
<keyword evidence="4" id="KW-0539">Nucleus</keyword>
<accession>A0A2T0FDM9</accession>
<dbReference type="OrthoDB" id="10258882at2759"/>
<proteinExistence type="inferred from homology"/>
<keyword evidence="3" id="KW-0235">DNA replication</keyword>
<comment type="subcellular location">
    <subcellularLocation>
        <location evidence="1">Nucleus</location>
    </subcellularLocation>
</comment>
<dbReference type="Proteomes" id="UP000238350">
    <property type="component" value="Unassembled WGS sequence"/>
</dbReference>
<protein>
    <submittedName>
        <fullName evidence="7">Cell division control protein 45</fullName>
    </submittedName>
</protein>
<name>A0A2T0FDM9_9ASCO</name>
<keyword evidence="5" id="KW-0131">Cell cycle</keyword>
<dbReference type="STRING" id="45607.A0A2T0FDM9"/>
<dbReference type="GeneID" id="36514436"/>
<evidence type="ECO:0000256" key="6">
    <source>
        <dbReference type="SAM" id="MobiDB-lite"/>
    </source>
</evidence>
<dbReference type="GO" id="GO:0003697">
    <property type="term" value="F:single-stranded DNA binding"/>
    <property type="evidence" value="ECO:0007669"/>
    <property type="project" value="TreeGrafter"/>
</dbReference>
<dbReference type="GO" id="GO:0051301">
    <property type="term" value="P:cell division"/>
    <property type="evidence" value="ECO:0007669"/>
    <property type="project" value="UniProtKB-KW"/>
</dbReference>
<evidence type="ECO:0000256" key="2">
    <source>
        <dbReference type="ARBA" id="ARBA00010727"/>
    </source>
</evidence>
<evidence type="ECO:0000256" key="4">
    <source>
        <dbReference type="ARBA" id="ARBA00023242"/>
    </source>
</evidence>
<evidence type="ECO:0000256" key="5">
    <source>
        <dbReference type="ARBA" id="ARBA00023306"/>
    </source>
</evidence>
<dbReference type="GO" id="GO:0006270">
    <property type="term" value="P:DNA replication initiation"/>
    <property type="evidence" value="ECO:0007669"/>
    <property type="project" value="InterPro"/>
</dbReference>
<evidence type="ECO:0000256" key="3">
    <source>
        <dbReference type="ARBA" id="ARBA00022705"/>
    </source>
</evidence>
<dbReference type="AlphaFoldDB" id="A0A2T0FDM9"/>
<dbReference type="EMBL" id="NDIQ01000001">
    <property type="protein sequence ID" value="PRT53067.1"/>
    <property type="molecule type" value="Genomic_DNA"/>
</dbReference>
<dbReference type="Pfam" id="PF02724">
    <property type="entry name" value="CDC45"/>
    <property type="match status" value="1"/>
</dbReference>
<gene>
    <name evidence="7" type="ORF">B9G98_00687</name>
</gene>
<feature type="region of interest" description="Disordered" evidence="6">
    <location>
        <begin position="152"/>
        <end position="198"/>
    </location>
</feature>
<comment type="similarity">
    <text evidence="2">Belongs to the CDC45 family.</text>
</comment>
<dbReference type="GO" id="GO:0000727">
    <property type="term" value="P:double-strand break repair via break-induced replication"/>
    <property type="evidence" value="ECO:0007669"/>
    <property type="project" value="TreeGrafter"/>
</dbReference>
<comment type="caution">
    <text evidence="7">The sequence shown here is derived from an EMBL/GenBank/DDBJ whole genome shotgun (WGS) entry which is preliminary data.</text>
</comment>